<dbReference type="GeneID" id="7443604"/>
<reference evidence="1 2" key="1">
    <citation type="journal article" date="2004" name="Science">
        <title>The genome of the diatom Thalassiosira pseudonana: ecology, evolution, and metabolism.</title>
        <authorList>
            <person name="Armbrust E.V."/>
            <person name="Berges J.A."/>
            <person name="Bowler C."/>
            <person name="Green B.R."/>
            <person name="Martinez D."/>
            <person name="Putnam N.H."/>
            <person name="Zhou S."/>
            <person name="Allen A.E."/>
            <person name="Apt K.E."/>
            <person name="Bechner M."/>
            <person name="Brzezinski M.A."/>
            <person name="Chaal B.K."/>
            <person name="Chiovitti A."/>
            <person name="Davis A.K."/>
            <person name="Demarest M.S."/>
            <person name="Detter J.C."/>
            <person name="Glavina T."/>
            <person name="Goodstein D."/>
            <person name="Hadi M.Z."/>
            <person name="Hellsten U."/>
            <person name="Hildebrand M."/>
            <person name="Jenkins B.D."/>
            <person name="Jurka J."/>
            <person name="Kapitonov V.V."/>
            <person name="Kroger N."/>
            <person name="Lau W.W."/>
            <person name="Lane T.W."/>
            <person name="Larimer F.W."/>
            <person name="Lippmeier J.C."/>
            <person name="Lucas S."/>
            <person name="Medina M."/>
            <person name="Montsant A."/>
            <person name="Obornik M."/>
            <person name="Parker M.S."/>
            <person name="Palenik B."/>
            <person name="Pazour G.J."/>
            <person name="Richardson P.M."/>
            <person name="Rynearson T.A."/>
            <person name="Saito M.A."/>
            <person name="Schwartz D.C."/>
            <person name="Thamatrakoln K."/>
            <person name="Valentin K."/>
            <person name="Vardi A."/>
            <person name="Wilkerson F.P."/>
            <person name="Rokhsar D.S."/>
        </authorList>
    </citation>
    <scope>NUCLEOTIDE SEQUENCE [LARGE SCALE GENOMIC DNA]</scope>
    <source>
        <strain evidence="1 2">CCMP1335</strain>
    </source>
</reference>
<dbReference type="HOGENOM" id="CLU_428684_0_0_1"/>
<name>B8C5M9_THAPS</name>
<gene>
    <name evidence="1" type="ORF">THAPSDRAFT_6130</name>
</gene>
<dbReference type="PaxDb" id="35128-Thaps6130"/>
<accession>B8C5M9</accession>
<dbReference type="EMBL" id="CM000643">
    <property type="protein sequence ID" value="EED91534.1"/>
    <property type="molecule type" value="Genomic_DNA"/>
</dbReference>
<dbReference type="OMA" id="VIQYEPK"/>
<dbReference type="AlphaFoldDB" id="B8C5M9"/>
<sequence>MSTSTTTNPGTLSATASSQARFFATTLCNWYLATLDPYRPHTENVQSRLRHPVHVVTRRILYGDIHSATDGGGGGGEDDLEALFNDDDAEMNDGGPDSLTRRSAARMEAFLASCSVALREDYHDIENVMPTAESSVVAVGAKDKKKGGGGGSGKVADGEKEVVTVTSRARTLSMNSTKAHHAYRQIDHGDLLLRLELYCRTLRRIRSLSDANPNNPLSECVIQYEPKKSIRSRVRLIVQTYLRNVDCVRDVHKTLMNLILRATLEVLAVEVWCEEVKSTVDRIISEYEHKVSFASLAFLSSPDNSAETHLAPLLTKYFEYLQMDWQALVSKCELERMLRTVLDDDLRHFFKDAVFHSVGHILDTCRGHRDSLDNIALPPPWKEGVFGMVGGGEASGDMETAIKKYCSDASLVKQALRDLRREVITVNGQILSPAHSSMELAENLGQILNSNQLAFQLSPRGRRLARKKSSKRKTTNFTSDFGLEEESGFSEGLSGGESDASSKIDIGIVDVLTRRLLIAASRTGAGGDAYFIVRDLFGGDEVVVVPHHSEKINQGTIEIIVKLNSVIIKSHAKFDIIPKPIESDTDALIQFHTTTTETIYLQPKVDASVTTLKEKKTNMTGWRTLAIRPAYYEKVPNSR</sequence>
<evidence type="ECO:0000313" key="2">
    <source>
        <dbReference type="Proteomes" id="UP000001449"/>
    </source>
</evidence>
<dbReference type="KEGG" id="tps:THAPSDRAFT_6130"/>
<dbReference type="Proteomes" id="UP000001449">
    <property type="component" value="Chromosome 6"/>
</dbReference>
<proteinExistence type="predicted"/>
<reference evidence="1 2" key="2">
    <citation type="journal article" date="2008" name="Nature">
        <title>The Phaeodactylum genome reveals the evolutionary history of diatom genomes.</title>
        <authorList>
            <person name="Bowler C."/>
            <person name="Allen A.E."/>
            <person name="Badger J.H."/>
            <person name="Grimwood J."/>
            <person name="Jabbari K."/>
            <person name="Kuo A."/>
            <person name="Maheswari U."/>
            <person name="Martens C."/>
            <person name="Maumus F."/>
            <person name="Otillar R.P."/>
            <person name="Rayko E."/>
            <person name="Salamov A."/>
            <person name="Vandepoele K."/>
            <person name="Beszteri B."/>
            <person name="Gruber A."/>
            <person name="Heijde M."/>
            <person name="Katinka M."/>
            <person name="Mock T."/>
            <person name="Valentin K."/>
            <person name="Verret F."/>
            <person name="Berges J.A."/>
            <person name="Brownlee C."/>
            <person name="Cadoret J.P."/>
            <person name="Chiovitti A."/>
            <person name="Choi C.J."/>
            <person name="Coesel S."/>
            <person name="De Martino A."/>
            <person name="Detter J.C."/>
            <person name="Durkin C."/>
            <person name="Falciatore A."/>
            <person name="Fournet J."/>
            <person name="Haruta M."/>
            <person name="Huysman M.J."/>
            <person name="Jenkins B.D."/>
            <person name="Jiroutova K."/>
            <person name="Jorgensen R.E."/>
            <person name="Joubert Y."/>
            <person name="Kaplan A."/>
            <person name="Kroger N."/>
            <person name="Kroth P.G."/>
            <person name="La Roche J."/>
            <person name="Lindquist E."/>
            <person name="Lommer M."/>
            <person name="Martin-Jezequel V."/>
            <person name="Lopez P.J."/>
            <person name="Lucas S."/>
            <person name="Mangogna M."/>
            <person name="McGinnis K."/>
            <person name="Medlin L.K."/>
            <person name="Montsant A."/>
            <person name="Oudot-Le Secq M.P."/>
            <person name="Napoli C."/>
            <person name="Obornik M."/>
            <person name="Parker M.S."/>
            <person name="Petit J.L."/>
            <person name="Porcel B.M."/>
            <person name="Poulsen N."/>
            <person name="Robison M."/>
            <person name="Rychlewski L."/>
            <person name="Rynearson T.A."/>
            <person name="Schmutz J."/>
            <person name="Shapiro H."/>
            <person name="Siaut M."/>
            <person name="Stanley M."/>
            <person name="Sussman M.R."/>
            <person name="Taylor A.R."/>
            <person name="Vardi A."/>
            <person name="von Dassow P."/>
            <person name="Vyverman W."/>
            <person name="Willis A."/>
            <person name="Wyrwicz L.S."/>
            <person name="Rokhsar D.S."/>
            <person name="Weissenbach J."/>
            <person name="Armbrust E.V."/>
            <person name="Green B.R."/>
            <person name="Van de Peer Y."/>
            <person name="Grigoriev I.V."/>
        </authorList>
    </citation>
    <scope>NUCLEOTIDE SEQUENCE [LARGE SCALE GENOMIC DNA]</scope>
    <source>
        <strain evidence="1 2">CCMP1335</strain>
    </source>
</reference>
<dbReference type="RefSeq" id="XP_002291427.1">
    <property type="nucleotide sequence ID" value="XM_002291391.1"/>
</dbReference>
<dbReference type="eggNOG" id="ENOG502SGCE">
    <property type="taxonomic scope" value="Eukaryota"/>
</dbReference>
<protein>
    <submittedName>
        <fullName evidence="1">Uncharacterized protein</fullName>
    </submittedName>
</protein>
<organism evidence="1 2">
    <name type="scientific">Thalassiosira pseudonana</name>
    <name type="common">Marine diatom</name>
    <name type="synonym">Cyclotella nana</name>
    <dbReference type="NCBI Taxonomy" id="35128"/>
    <lineage>
        <taxon>Eukaryota</taxon>
        <taxon>Sar</taxon>
        <taxon>Stramenopiles</taxon>
        <taxon>Ochrophyta</taxon>
        <taxon>Bacillariophyta</taxon>
        <taxon>Coscinodiscophyceae</taxon>
        <taxon>Thalassiosirophycidae</taxon>
        <taxon>Thalassiosirales</taxon>
        <taxon>Thalassiosiraceae</taxon>
        <taxon>Thalassiosira</taxon>
    </lineage>
</organism>
<keyword evidence="2" id="KW-1185">Reference proteome</keyword>
<evidence type="ECO:0000313" key="1">
    <source>
        <dbReference type="EMBL" id="EED91534.1"/>
    </source>
</evidence>
<dbReference type="InParanoid" id="B8C5M9"/>